<evidence type="ECO:0000313" key="1">
    <source>
        <dbReference type="EMBL" id="MBB6334888.1"/>
    </source>
</evidence>
<proteinExistence type="predicted"/>
<dbReference type="EMBL" id="JACHMK010000001">
    <property type="protein sequence ID" value="MBB6334888.1"/>
    <property type="molecule type" value="Genomic_DNA"/>
</dbReference>
<gene>
    <name evidence="1" type="ORF">HD592_001453</name>
</gene>
<dbReference type="Proteomes" id="UP000617426">
    <property type="component" value="Unassembled WGS sequence"/>
</dbReference>
<dbReference type="InterPro" id="IPR029056">
    <property type="entry name" value="Ribokinase-like"/>
</dbReference>
<protein>
    <submittedName>
        <fullName evidence="1">Uncharacterized protein</fullName>
    </submittedName>
</protein>
<sequence>MTDPKQKTTCVNHAMAAGGPATNAAVAIAALEALRPGPSAGAPSAVTLLTALGEGAIARTLAQDLVNCRVDVRDAADPASSVREPAISSIIEHPGGRMAASTNARVWAGPVVAGRAA</sequence>
<dbReference type="SUPFAM" id="SSF53613">
    <property type="entry name" value="Ribokinase-like"/>
    <property type="match status" value="1"/>
</dbReference>
<keyword evidence="2" id="KW-1185">Reference proteome</keyword>
<comment type="caution">
    <text evidence="1">The sequence shown here is derived from an EMBL/GenBank/DDBJ whole genome shotgun (WGS) entry which is preliminary data.</text>
</comment>
<name>A0A923E2P1_9ACTO</name>
<dbReference type="AlphaFoldDB" id="A0A923E2P1"/>
<organism evidence="1 2">
    <name type="scientific">Schaalia hyovaginalis</name>
    <dbReference type="NCBI Taxonomy" id="29316"/>
    <lineage>
        <taxon>Bacteria</taxon>
        <taxon>Bacillati</taxon>
        <taxon>Actinomycetota</taxon>
        <taxon>Actinomycetes</taxon>
        <taxon>Actinomycetales</taxon>
        <taxon>Actinomycetaceae</taxon>
        <taxon>Schaalia</taxon>
    </lineage>
</organism>
<evidence type="ECO:0000313" key="2">
    <source>
        <dbReference type="Proteomes" id="UP000617426"/>
    </source>
</evidence>
<dbReference type="Gene3D" id="3.40.1190.20">
    <property type="match status" value="1"/>
</dbReference>
<reference evidence="1" key="1">
    <citation type="submission" date="2020-08" db="EMBL/GenBank/DDBJ databases">
        <title>Sequencing the genomes of 1000 actinobacteria strains.</title>
        <authorList>
            <person name="Klenk H.-P."/>
        </authorList>
    </citation>
    <scope>NUCLEOTIDE SEQUENCE</scope>
    <source>
        <strain evidence="1">DSM 10695</strain>
    </source>
</reference>
<accession>A0A923E2P1</accession>
<dbReference type="RefSeq" id="WP_184452945.1">
    <property type="nucleotide sequence ID" value="NZ_JACHMK010000001.1"/>
</dbReference>